<proteinExistence type="predicted"/>
<dbReference type="Proteomes" id="UP000186817">
    <property type="component" value="Unassembled WGS sequence"/>
</dbReference>
<accession>A0A1Q8ZK30</accession>
<feature type="non-terminal residue" evidence="1">
    <location>
        <position position="33"/>
    </location>
</feature>
<comment type="caution">
    <text evidence="1">The sequence shown here is derived from an EMBL/GenBank/DDBJ whole genome shotgun (WGS) entry which is preliminary data.</text>
</comment>
<evidence type="ECO:0000313" key="2">
    <source>
        <dbReference type="Proteomes" id="UP000186817"/>
    </source>
</evidence>
<protein>
    <submittedName>
        <fullName evidence="1">Uncharacterized protein</fullName>
    </submittedName>
</protein>
<keyword evidence="2" id="KW-1185">Reference proteome</keyword>
<dbReference type="EMBL" id="LSRX01008903">
    <property type="protein sequence ID" value="OLP40020.1"/>
    <property type="molecule type" value="Genomic_DNA"/>
</dbReference>
<evidence type="ECO:0000313" key="1">
    <source>
        <dbReference type="EMBL" id="OLP40020.1"/>
    </source>
</evidence>
<dbReference type="OrthoDB" id="3967at2759"/>
<organism evidence="1 2">
    <name type="scientific">Symbiodinium microadriaticum</name>
    <name type="common">Dinoflagellate</name>
    <name type="synonym">Zooxanthella microadriatica</name>
    <dbReference type="NCBI Taxonomy" id="2951"/>
    <lineage>
        <taxon>Eukaryota</taxon>
        <taxon>Sar</taxon>
        <taxon>Alveolata</taxon>
        <taxon>Dinophyceae</taxon>
        <taxon>Suessiales</taxon>
        <taxon>Symbiodiniaceae</taxon>
        <taxon>Symbiodinium</taxon>
    </lineage>
</organism>
<gene>
    <name evidence="1" type="ORF">AK812_SmicGene48802</name>
</gene>
<dbReference type="AlphaFoldDB" id="A0A1Q8ZK30"/>
<sequence>DSGNGFRSMLAATVGTSIVWPSPLALAATWDVE</sequence>
<feature type="non-terminal residue" evidence="1">
    <location>
        <position position="1"/>
    </location>
</feature>
<reference evidence="1 2" key="1">
    <citation type="submission" date="2016-02" db="EMBL/GenBank/DDBJ databases">
        <title>Genome analysis of coral dinoflagellate symbionts highlights evolutionary adaptations to a symbiotic lifestyle.</title>
        <authorList>
            <person name="Aranda M."/>
            <person name="Li Y."/>
            <person name="Liew Y.J."/>
            <person name="Baumgarten S."/>
            <person name="Simakov O."/>
            <person name="Wilson M."/>
            <person name="Piel J."/>
            <person name="Ashoor H."/>
            <person name="Bougouffa S."/>
            <person name="Bajic V.B."/>
            <person name="Ryu T."/>
            <person name="Ravasi T."/>
            <person name="Bayer T."/>
            <person name="Micklem G."/>
            <person name="Kim H."/>
            <person name="Bhak J."/>
            <person name="Lajeunesse T.C."/>
            <person name="Voolstra C.R."/>
        </authorList>
    </citation>
    <scope>NUCLEOTIDE SEQUENCE [LARGE SCALE GENOMIC DNA]</scope>
    <source>
        <strain evidence="1 2">CCMP2467</strain>
    </source>
</reference>
<name>A0A1Q8ZK30_SYMMI</name>